<name>A0A381SZL0_9ZZZZ</name>
<feature type="transmembrane region" description="Helical" evidence="1">
    <location>
        <begin position="68"/>
        <end position="84"/>
    </location>
</feature>
<dbReference type="AlphaFoldDB" id="A0A381SZL0"/>
<evidence type="ECO:0008006" key="3">
    <source>
        <dbReference type="Google" id="ProtNLM"/>
    </source>
</evidence>
<dbReference type="EMBL" id="UINC01003617">
    <property type="protein sequence ID" value="SVA07867.1"/>
    <property type="molecule type" value="Genomic_DNA"/>
</dbReference>
<protein>
    <recommendedName>
        <fullName evidence="3">Rod shape-determining protein MreD</fullName>
    </recommendedName>
</protein>
<feature type="non-terminal residue" evidence="2">
    <location>
        <position position="85"/>
    </location>
</feature>
<keyword evidence="1" id="KW-0812">Transmembrane</keyword>
<dbReference type="InterPro" id="IPR046487">
    <property type="entry name" value="DUF6580"/>
</dbReference>
<reference evidence="2" key="1">
    <citation type="submission" date="2018-05" db="EMBL/GenBank/DDBJ databases">
        <authorList>
            <person name="Lanie J.A."/>
            <person name="Ng W.-L."/>
            <person name="Kazmierczak K.M."/>
            <person name="Andrzejewski T.M."/>
            <person name="Davidsen T.M."/>
            <person name="Wayne K.J."/>
            <person name="Tettelin H."/>
            <person name="Glass J.I."/>
            <person name="Rusch D."/>
            <person name="Podicherti R."/>
            <person name="Tsui H.-C.T."/>
            <person name="Winkler M.E."/>
        </authorList>
    </citation>
    <scope>NUCLEOTIDE SEQUENCE</scope>
</reference>
<organism evidence="2">
    <name type="scientific">marine metagenome</name>
    <dbReference type="NCBI Taxonomy" id="408172"/>
    <lineage>
        <taxon>unclassified sequences</taxon>
        <taxon>metagenomes</taxon>
        <taxon>ecological metagenomes</taxon>
    </lineage>
</organism>
<sequence length="85" mass="9557">MNLLKSLLFFIVLLVLSRLIPHPPNFTPLIAGAVFLPFMLKERTLIIGLPILCLFISDLIIGFHSLMLWTYGAFLIIGLTVFNIS</sequence>
<gene>
    <name evidence="2" type="ORF">METZ01_LOCUS60721</name>
</gene>
<evidence type="ECO:0000313" key="2">
    <source>
        <dbReference type="EMBL" id="SVA07867.1"/>
    </source>
</evidence>
<dbReference type="Pfam" id="PF20221">
    <property type="entry name" value="DUF6580"/>
    <property type="match status" value="1"/>
</dbReference>
<accession>A0A381SZL0</accession>
<evidence type="ECO:0000256" key="1">
    <source>
        <dbReference type="SAM" id="Phobius"/>
    </source>
</evidence>
<keyword evidence="1" id="KW-1133">Transmembrane helix</keyword>
<keyword evidence="1" id="KW-0472">Membrane</keyword>
<proteinExistence type="predicted"/>